<dbReference type="Proteomes" id="UP000007635">
    <property type="component" value="Chromosome XXI"/>
</dbReference>
<keyword evidence="2" id="KW-1185">Reference proteome</keyword>
<dbReference type="Ensembl" id="ENSGACT00000078172.1">
    <property type="protein sequence ID" value="ENSGACP00000030622.1"/>
    <property type="gene ID" value="ENSGACG00000031840.1"/>
</dbReference>
<name>A0AAQ4NVZ7_GASAC</name>
<dbReference type="AlphaFoldDB" id="A0AAQ4NVZ7"/>
<evidence type="ECO:0000313" key="2">
    <source>
        <dbReference type="Proteomes" id="UP000007635"/>
    </source>
</evidence>
<proteinExistence type="predicted"/>
<reference evidence="1 2" key="1">
    <citation type="journal article" date="2021" name="G3 (Bethesda)">
        <title>Improved contiguity of the threespine stickleback genome using long-read sequencing.</title>
        <authorList>
            <person name="Nath S."/>
            <person name="Shaw D.E."/>
            <person name="White M.A."/>
        </authorList>
    </citation>
    <scope>NUCLEOTIDE SEQUENCE [LARGE SCALE GENOMIC DNA]</scope>
    <source>
        <strain evidence="1 2">Lake Benthic</strain>
    </source>
</reference>
<sequence>KCTLWKKNNASLPARTQLISQHLHWLASSLTWWTSIMCAMGQMPGKTGFQFWLNDFALDSSLKLTQCETSANMYFSETLQYISHFMNIKHKDKIITQDFFQQVPARLASTMSTSITGASRASHAGFTQTEQPFFCIMDNFASHVLVSVADTVQSMRSVGEFMKASHLTSHSICCA</sequence>
<reference evidence="1" key="3">
    <citation type="submission" date="2025-09" db="UniProtKB">
        <authorList>
            <consortium name="Ensembl"/>
        </authorList>
    </citation>
    <scope>IDENTIFICATION</scope>
</reference>
<organism evidence="1 2">
    <name type="scientific">Gasterosteus aculeatus aculeatus</name>
    <name type="common">three-spined stickleback</name>
    <dbReference type="NCBI Taxonomy" id="481459"/>
    <lineage>
        <taxon>Eukaryota</taxon>
        <taxon>Metazoa</taxon>
        <taxon>Chordata</taxon>
        <taxon>Craniata</taxon>
        <taxon>Vertebrata</taxon>
        <taxon>Euteleostomi</taxon>
        <taxon>Actinopterygii</taxon>
        <taxon>Neopterygii</taxon>
        <taxon>Teleostei</taxon>
        <taxon>Neoteleostei</taxon>
        <taxon>Acanthomorphata</taxon>
        <taxon>Eupercaria</taxon>
        <taxon>Perciformes</taxon>
        <taxon>Cottioidei</taxon>
        <taxon>Gasterosteales</taxon>
        <taxon>Gasterosteidae</taxon>
        <taxon>Gasterosteus</taxon>
    </lineage>
</organism>
<evidence type="ECO:0000313" key="1">
    <source>
        <dbReference type="Ensembl" id="ENSGACP00000030622.1"/>
    </source>
</evidence>
<reference evidence="1" key="2">
    <citation type="submission" date="2025-08" db="UniProtKB">
        <authorList>
            <consortium name="Ensembl"/>
        </authorList>
    </citation>
    <scope>IDENTIFICATION</scope>
</reference>
<accession>A0AAQ4NVZ7</accession>
<protein>
    <submittedName>
        <fullName evidence="1">Uncharacterized protein</fullName>
    </submittedName>
</protein>